<dbReference type="AlphaFoldDB" id="A0A4X1THQ3"/>
<name>A0A4X1THQ3_PIG</name>
<evidence type="ECO:0000313" key="2">
    <source>
        <dbReference type="Proteomes" id="UP000314985"/>
    </source>
</evidence>
<organism evidence="1 2">
    <name type="scientific">Sus scrofa</name>
    <name type="common">Pig</name>
    <dbReference type="NCBI Taxonomy" id="9823"/>
    <lineage>
        <taxon>Eukaryota</taxon>
        <taxon>Metazoa</taxon>
        <taxon>Chordata</taxon>
        <taxon>Craniata</taxon>
        <taxon>Vertebrata</taxon>
        <taxon>Euteleostomi</taxon>
        <taxon>Mammalia</taxon>
        <taxon>Eutheria</taxon>
        <taxon>Laurasiatheria</taxon>
        <taxon>Artiodactyla</taxon>
        <taxon>Suina</taxon>
        <taxon>Suidae</taxon>
        <taxon>Sus</taxon>
    </lineage>
</organism>
<evidence type="ECO:0000313" key="1">
    <source>
        <dbReference type="Ensembl" id="ENSSSCP00070015406.1"/>
    </source>
</evidence>
<accession>A0A4X1THQ3</accession>
<proteinExistence type="predicted"/>
<sequence>MTCGSWGLTEMLRGQALGSQASESRSDPCRCGCLSQQGFDRGLHLKLGTLHSRISRSSCFPPSRRHVCSAPFASCPPRLALPGACHGPAGLSAAEFGPRSPLPFLMPLAACPPGQCPDPDLSSAGLLLASGLLPGAERGPWVPR</sequence>
<reference evidence="1" key="2">
    <citation type="submission" date="2025-08" db="UniProtKB">
        <authorList>
            <consortium name="Ensembl"/>
        </authorList>
    </citation>
    <scope>IDENTIFICATION</scope>
</reference>
<reference evidence="1 2" key="1">
    <citation type="submission" date="2017-08" db="EMBL/GenBank/DDBJ databases">
        <title>USMARCv1.0.</title>
        <authorList>
            <person name="Hannum G.I."/>
            <person name="Koren S."/>
            <person name="Schroeder S.G."/>
            <person name="Chin S.C."/>
            <person name="Nonneman D.J."/>
            <person name="Becker S.A."/>
            <person name="Rosen B.D."/>
            <person name="Bickhart D.M."/>
            <person name="Putnam N.H."/>
            <person name="Green R.E."/>
            <person name="Tuggle C.K."/>
            <person name="Liu H."/>
            <person name="Rohrer G.A."/>
            <person name="Warr A."/>
            <person name="Hall R."/>
            <person name="Kim K."/>
            <person name="Hume D.A."/>
            <person name="Talbot R."/>
            <person name="Chow W."/>
            <person name="Howe K."/>
            <person name="Schwartz A.S."/>
            <person name="Watson M."/>
            <person name="Archibald A.L."/>
            <person name="Phillippy A.M."/>
            <person name="Smith T.P.L."/>
        </authorList>
    </citation>
    <scope>NUCLEOTIDE SEQUENCE [LARGE SCALE GENOMIC DNA]</scope>
</reference>
<dbReference type="Proteomes" id="UP000314985">
    <property type="component" value="Chromosome 16"/>
</dbReference>
<dbReference type="Ensembl" id="ENSSSCT00070018538.1">
    <property type="protein sequence ID" value="ENSSSCP00070015406.1"/>
    <property type="gene ID" value="ENSSSCG00070009540.1"/>
</dbReference>
<protein>
    <submittedName>
        <fullName evidence="1">Uncharacterized protein</fullName>
    </submittedName>
</protein>